<dbReference type="CDD" id="cd02208">
    <property type="entry name" value="cupin_RmlC-like"/>
    <property type="match status" value="1"/>
</dbReference>
<evidence type="ECO:0000313" key="6">
    <source>
        <dbReference type="Proteomes" id="UP001198151"/>
    </source>
</evidence>
<dbReference type="SUPFAM" id="SSF51215">
    <property type="entry name" value="Regulatory protein AraC"/>
    <property type="match status" value="1"/>
</dbReference>
<evidence type="ECO:0000259" key="4">
    <source>
        <dbReference type="PROSITE" id="PS01124"/>
    </source>
</evidence>
<dbReference type="InterPro" id="IPR014710">
    <property type="entry name" value="RmlC-like_jellyroll"/>
</dbReference>
<dbReference type="PANTHER" id="PTHR43280">
    <property type="entry name" value="ARAC-FAMILY TRANSCRIPTIONAL REGULATOR"/>
    <property type="match status" value="1"/>
</dbReference>
<keyword evidence="1" id="KW-0805">Transcription regulation</keyword>
<dbReference type="RefSeq" id="WP_227708304.1">
    <property type="nucleotide sequence ID" value="NZ_JAJEQX010000023.1"/>
</dbReference>
<dbReference type="Gene3D" id="2.60.120.10">
    <property type="entry name" value="Jelly Rolls"/>
    <property type="match status" value="1"/>
</dbReference>
<proteinExistence type="predicted"/>
<reference evidence="5 6" key="1">
    <citation type="submission" date="2021-10" db="EMBL/GenBank/DDBJ databases">
        <title>Anaerobic single-cell dispensing facilitates the cultivation of human gut bacteria.</title>
        <authorList>
            <person name="Afrizal A."/>
        </authorList>
    </citation>
    <scope>NUCLEOTIDE SEQUENCE [LARGE SCALE GENOMIC DNA]</scope>
    <source>
        <strain evidence="5 6">CLA-AA-H200</strain>
    </source>
</reference>
<feature type="domain" description="HTH araC/xylS-type" evidence="4">
    <location>
        <begin position="197"/>
        <end position="295"/>
    </location>
</feature>
<dbReference type="Pfam" id="PF12833">
    <property type="entry name" value="HTH_18"/>
    <property type="match status" value="1"/>
</dbReference>
<dbReference type="InterPro" id="IPR037923">
    <property type="entry name" value="HTH-like"/>
</dbReference>
<dbReference type="Pfam" id="PF02311">
    <property type="entry name" value="AraC_binding"/>
    <property type="match status" value="1"/>
</dbReference>
<keyword evidence="2" id="KW-0238">DNA-binding</keyword>
<dbReference type="InterPro" id="IPR009057">
    <property type="entry name" value="Homeodomain-like_sf"/>
</dbReference>
<evidence type="ECO:0000256" key="2">
    <source>
        <dbReference type="ARBA" id="ARBA00023125"/>
    </source>
</evidence>
<dbReference type="InterPro" id="IPR003313">
    <property type="entry name" value="AraC-bd"/>
</dbReference>
<keyword evidence="3" id="KW-0804">Transcription</keyword>
<keyword evidence="6" id="KW-1185">Reference proteome</keyword>
<dbReference type="Proteomes" id="UP001198151">
    <property type="component" value="Unassembled WGS sequence"/>
</dbReference>
<dbReference type="PROSITE" id="PS01124">
    <property type="entry name" value="HTH_ARAC_FAMILY_2"/>
    <property type="match status" value="1"/>
</dbReference>
<evidence type="ECO:0000313" key="5">
    <source>
        <dbReference type="EMBL" id="MCC2255226.1"/>
    </source>
</evidence>
<dbReference type="InterPro" id="IPR018060">
    <property type="entry name" value="HTH_AraC"/>
</dbReference>
<evidence type="ECO:0000256" key="3">
    <source>
        <dbReference type="ARBA" id="ARBA00023163"/>
    </source>
</evidence>
<accession>A0ABS8FZ32</accession>
<dbReference type="PRINTS" id="PR00032">
    <property type="entry name" value="HTHARAC"/>
</dbReference>
<dbReference type="EMBL" id="JAJEQX010000023">
    <property type="protein sequence ID" value="MCC2255226.1"/>
    <property type="molecule type" value="Genomic_DNA"/>
</dbReference>
<evidence type="ECO:0000256" key="1">
    <source>
        <dbReference type="ARBA" id="ARBA00023015"/>
    </source>
</evidence>
<dbReference type="Gene3D" id="1.10.10.60">
    <property type="entry name" value="Homeodomain-like"/>
    <property type="match status" value="2"/>
</dbReference>
<comment type="caution">
    <text evidence="5">The sequence shown here is derived from an EMBL/GenBank/DDBJ whole genome shotgun (WGS) entry which is preliminary data.</text>
</comment>
<dbReference type="SUPFAM" id="SSF46689">
    <property type="entry name" value="Homeodomain-like"/>
    <property type="match status" value="2"/>
</dbReference>
<name>A0ABS8FZ32_9FIRM</name>
<organism evidence="5 6">
    <name type="scientific">Ruminococcus turbiniformis</name>
    <dbReference type="NCBI Taxonomy" id="2881258"/>
    <lineage>
        <taxon>Bacteria</taxon>
        <taxon>Bacillati</taxon>
        <taxon>Bacillota</taxon>
        <taxon>Clostridia</taxon>
        <taxon>Eubacteriales</taxon>
        <taxon>Oscillospiraceae</taxon>
        <taxon>Ruminococcus</taxon>
    </lineage>
</organism>
<dbReference type="SMART" id="SM00342">
    <property type="entry name" value="HTH_ARAC"/>
    <property type="match status" value="1"/>
</dbReference>
<sequence>MALSDCRPGVDRMGRELVHHGTTLFPIACYEDDLKNYSVPWHWHDEFEAILPRKGELEVRVENDRIEIGPGQGIFINSGVLHAAEKEPGTEGEFRSLVFHARLVGGSVDSVFWQELIRPVAGNSALRYLHLEDSAKRQGEIIAWLNRAWETVAQEREDYENETRYELTKAFGLLRNCVPSAVRKFSAQERIAGERMKHMLQYIEEHYTEELTVSMIADSVSVSESACQRCFRQMTGTTPIRYVRQFRIQKAQELLLDTEMHSNEVGSECGFSDFSYFTKSFREQTGYTPAEYRKAFRP</sequence>
<gene>
    <name evidence="5" type="ORF">LKD70_12490</name>
</gene>
<protein>
    <submittedName>
        <fullName evidence="5">AraC family transcriptional regulator</fullName>
    </submittedName>
</protein>
<dbReference type="PANTHER" id="PTHR43280:SF28">
    <property type="entry name" value="HTH-TYPE TRANSCRIPTIONAL ACTIVATOR RHAS"/>
    <property type="match status" value="1"/>
</dbReference>
<dbReference type="InterPro" id="IPR020449">
    <property type="entry name" value="Tscrpt_reg_AraC-type_HTH"/>
</dbReference>